<dbReference type="Proteomes" id="UP001152876">
    <property type="component" value="Unassembled WGS sequence"/>
</dbReference>
<reference evidence="1" key="1">
    <citation type="submission" date="2013-01" db="EMBL/GenBank/DDBJ databases">
        <title>Genome draft of Hydrogenophaga taeniospiralis 2K1.</title>
        <authorList>
            <person name="Gomila M."/>
            <person name="Lalucat J."/>
        </authorList>
    </citation>
    <scope>NUCLEOTIDE SEQUENCE</scope>
    <source>
        <strain evidence="1">CCUG 15921</strain>
    </source>
</reference>
<evidence type="ECO:0000313" key="1">
    <source>
        <dbReference type="EMBL" id="MDG5974811.1"/>
    </source>
</evidence>
<proteinExistence type="predicted"/>
<name>A0A9X4NRU1_9BURK</name>
<comment type="caution">
    <text evidence="1">The sequence shown here is derived from an EMBL/GenBank/DDBJ whole genome shotgun (WGS) entry which is preliminary data.</text>
</comment>
<accession>A0A9X4NRU1</accession>
<organism evidence="1 2">
    <name type="scientific">Hydrogenophaga taeniospiralis CCUG 15921</name>
    <dbReference type="NCBI Taxonomy" id="1281780"/>
    <lineage>
        <taxon>Bacteria</taxon>
        <taxon>Pseudomonadati</taxon>
        <taxon>Pseudomonadota</taxon>
        <taxon>Betaproteobacteria</taxon>
        <taxon>Burkholderiales</taxon>
        <taxon>Comamonadaceae</taxon>
        <taxon>Hydrogenophaga</taxon>
    </lineage>
</organism>
<sequence>MFLSACGGGNEQTGSTDLYGAYDVIEGGMSEVQVKSVIGVEPQRRQADGDKAQILTWETGANTYRHTTLLVTVHDKDGVTRKIVTGYRGNQSQSF</sequence>
<dbReference type="EMBL" id="AOGK01000004">
    <property type="protein sequence ID" value="MDG5974811.1"/>
    <property type="molecule type" value="Genomic_DNA"/>
</dbReference>
<evidence type="ECO:0000313" key="2">
    <source>
        <dbReference type="Proteomes" id="UP001152876"/>
    </source>
</evidence>
<gene>
    <name evidence="1" type="ORF">H010_06070</name>
</gene>
<keyword evidence="2" id="KW-1185">Reference proteome</keyword>
<dbReference type="AlphaFoldDB" id="A0A9X4NRU1"/>
<protein>
    <submittedName>
        <fullName evidence="1">Uncharacterized protein</fullName>
    </submittedName>
</protein>